<keyword evidence="2" id="KW-1185">Reference proteome</keyword>
<gene>
    <name evidence="1" type="ORF">NCTC503_00104</name>
</gene>
<evidence type="ECO:0000313" key="2">
    <source>
        <dbReference type="Proteomes" id="UP000308489"/>
    </source>
</evidence>
<reference evidence="1 2" key="1">
    <citation type="submission" date="2019-05" db="EMBL/GenBank/DDBJ databases">
        <authorList>
            <consortium name="Pathogen Informatics"/>
        </authorList>
    </citation>
    <scope>NUCLEOTIDE SEQUENCE [LARGE SCALE GENOMIC DNA]</scope>
    <source>
        <strain evidence="1 2">NCTC503</strain>
    </source>
</reference>
<evidence type="ECO:0000313" key="1">
    <source>
        <dbReference type="EMBL" id="VTQ81987.1"/>
    </source>
</evidence>
<dbReference type="KEGG" id="hhw:NCTC503_00104"/>
<dbReference type="OrthoDB" id="9759608at2"/>
<dbReference type="Proteomes" id="UP000308489">
    <property type="component" value="Chromosome 1"/>
</dbReference>
<protein>
    <submittedName>
        <fullName evidence="1">Uncharacterized protein</fullName>
    </submittedName>
</protein>
<organism evidence="1 2">
    <name type="scientific">Hathewaya histolytica</name>
    <name type="common">Clostridium histolyticum</name>
    <dbReference type="NCBI Taxonomy" id="1498"/>
    <lineage>
        <taxon>Bacteria</taxon>
        <taxon>Bacillati</taxon>
        <taxon>Bacillota</taxon>
        <taxon>Clostridia</taxon>
        <taxon>Eubacteriales</taxon>
        <taxon>Clostridiaceae</taxon>
        <taxon>Hathewaya</taxon>
    </lineage>
</organism>
<name>A0A4V6KCS9_HATHI</name>
<proteinExistence type="predicted"/>
<dbReference type="EMBL" id="LR590481">
    <property type="protein sequence ID" value="VTQ81987.1"/>
    <property type="molecule type" value="Genomic_DNA"/>
</dbReference>
<accession>A0A4V6KCS9</accession>
<sequence>MISCVEKFKKETGCFFSCLNALICRRGAFANDVYISYTTISPVGGGWGDTSTSYDTKKWNGDGSVRVNSTTNGRRSTYRMKSNQAVGNPTVNLYQGQGSKLPVGSIRNGQTVKLQSTTPVSDAGLYRTTCRGNWKSN</sequence>
<dbReference type="RefSeq" id="WP_138208951.1">
    <property type="nucleotide sequence ID" value="NZ_CBCRUQ010000011.1"/>
</dbReference>
<dbReference type="AlphaFoldDB" id="A0A4V6KCS9"/>